<dbReference type="InterPro" id="IPR022254">
    <property type="entry name" value="DUF3775"/>
</dbReference>
<protein>
    <recommendedName>
        <fullName evidence="4">DUF3775 domain-containing protein</fullName>
    </recommendedName>
</protein>
<keyword evidence="3" id="KW-1185">Reference proteome</keyword>
<reference evidence="2 3" key="1">
    <citation type="submission" date="2010-04" db="EMBL/GenBank/DDBJ databases">
        <authorList>
            <person name="Qin X."/>
            <person name="Bachman B."/>
            <person name="Battles P."/>
            <person name="Bell A."/>
            <person name="Bess C."/>
            <person name="Bickham C."/>
            <person name="Chaboub L."/>
            <person name="Chen D."/>
            <person name="Coyle M."/>
            <person name="Deiros D.R."/>
            <person name="Dinh H."/>
            <person name="Forbes L."/>
            <person name="Fowler G."/>
            <person name="Francisco L."/>
            <person name="Fu Q."/>
            <person name="Gubbala S."/>
            <person name="Hale W."/>
            <person name="Han Y."/>
            <person name="Hemphill L."/>
            <person name="Highlander S.K."/>
            <person name="Hirani K."/>
            <person name="Hogues M."/>
            <person name="Jackson L."/>
            <person name="Jakkamsetti A."/>
            <person name="Javaid M."/>
            <person name="Jiang H."/>
            <person name="Korchina V."/>
            <person name="Kovar C."/>
            <person name="Lara F."/>
            <person name="Lee S."/>
            <person name="Mata R."/>
            <person name="Mathew T."/>
            <person name="Moen C."/>
            <person name="Morales K."/>
            <person name="Munidasa M."/>
            <person name="Nazareth L."/>
            <person name="Ngo R."/>
            <person name="Nguyen L."/>
            <person name="Okwuonu G."/>
            <person name="Ongeri F."/>
            <person name="Patil S."/>
            <person name="Petrosino J."/>
            <person name="Pham C."/>
            <person name="Pham P."/>
            <person name="Pu L.-L."/>
            <person name="Puazo M."/>
            <person name="Raj R."/>
            <person name="Reid J."/>
            <person name="Rouhana J."/>
            <person name="Saada N."/>
            <person name="Shang Y."/>
            <person name="Simmons D."/>
            <person name="Thornton R."/>
            <person name="Warren J."/>
            <person name="Weissenberger G."/>
            <person name="Zhang J."/>
            <person name="Zhang L."/>
            <person name="Zhou C."/>
            <person name="Zhu D."/>
            <person name="Muzny D."/>
            <person name="Worley K."/>
            <person name="Gibbs R."/>
        </authorList>
    </citation>
    <scope>NUCLEOTIDE SEQUENCE [LARGE SCALE GENOMIC DNA]</scope>
    <source>
        <strain evidence="2 3">ATCC 49957</strain>
    </source>
</reference>
<evidence type="ECO:0000313" key="2">
    <source>
        <dbReference type="EMBL" id="EFH12204.1"/>
    </source>
</evidence>
<gene>
    <name evidence="2" type="ORF">HMPREF0731_1574</name>
</gene>
<dbReference type="Proteomes" id="UP000005324">
    <property type="component" value="Unassembled WGS sequence"/>
</dbReference>
<dbReference type="OrthoDB" id="5641374at2"/>
<name>D5RKG4_9PROT</name>
<dbReference type="Pfam" id="PF12616">
    <property type="entry name" value="DUF3775"/>
    <property type="match status" value="1"/>
</dbReference>
<evidence type="ECO:0000256" key="1">
    <source>
        <dbReference type="SAM" id="MobiDB-lite"/>
    </source>
</evidence>
<feature type="compositionally biased region" description="Acidic residues" evidence="1">
    <location>
        <begin position="46"/>
        <end position="61"/>
    </location>
</feature>
<dbReference type="EMBL" id="ADVL01000265">
    <property type="protein sequence ID" value="EFH12204.1"/>
    <property type="molecule type" value="Genomic_DNA"/>
</dbReference>
<sequence>MSETPSETPREDDEDGELDLGISLEAVATVVDHIRAIQDDAASESIEADDEEGDDGDDDFDEDTLAAFIEEMNEDEQAALVALAWVGRGDYEPEEWEEALRLARERGAASGDTASYLLGMEMAGDLLAEGLAAFGISVEDVER</sequence>
<proteinExistence type="predicted"/>
<dbReference type="AlphaFoldDB" id="D5RKG4"/>
<evidence type="ECO:0000313" key="3">
    <source>
        <dbReference type="Proteomes" id="UP000005324"/>
    </source>
</evidence>
<feature type="region of interest" description="Disordered" evidence="1">
    <location>
        <begin position="40"/>
        <end position="61"/>
    </location>
</feature>
<organism evidence="2 3">
    <name type="scientific">Pseudoroseomonas cervicalis ATCC 49957</name>
    <dbReference type="NCBI Taxonomy" id="525371"/>
    <lineage>
        <taxon>Bacteria</taxon>
        <taxon>Pseudomonadati</taxon>
        <taxon>Pseudomonadota</taxon>
        <taxon>Alphaproteobacteria</taxon>
        <taxon>Acetobacterales</taxon>
        <taxon>Roseomonadaceae</taxon>
        <taxon>Roseomonas</taxon>
    </lineage>
</organism>
<dbReference type="RefSeq" id="WP_007004798.1">
    <property type="nucleotide sequence ID" value="NZ_GG770780.1"/>
</dbReference>
<dbReference type="HOGENOM" id="CLU_122278_0_0_5"/>
<comment type="caution">
    <text evidence="2">The sequence shown here is derived from an EMBL/GenBank/DDBJ whole genome shotgun (WGS) entry which is preliminary data.</text>
</comment>
<accession>D5RKG4</accession>
<evidence type="ECO:0008006" key="4">
    <source>
        <dbReference type="Google" id="ProtNLM"/>
    </source>
</evidence>
<feature type="region of interest" description="Disordered" evidence="1">
    <location>
        <begin position="1"/>
        <end position="20"/>
    </location>
</feature>